<organism evidence="3 4">
    <name type="scientific">Halobiforma nitratireducens JCM 10879</name>
    <dbReference type="NCBI Taxonomy" id="1227454"/>
    <lineage>
        <taxon>Archaea</taxon>
        <taxon>Methanobacteriati</taxon>
        <taxon>Methanobacteriota</taxon>
        <taxon>Stenosarchaea group</taxon>
        <taxon>Halobacteria</taxon>
        <taxon>Halobacteriales</taxon>
        <taxon>Natrialbaceae</taxon>
        <taxon>Halobiforma</taxon>
    </lineage>
</organism>
<dbReference type="OrthoDB" id="330490at2157"/>
<feature type="domain" description="Methanogenesis regulatory protein FilR1 middle" evidence="1">
    <location>
        <begin position="134"/>
        <end position="258"/>
    </location>
</feature>
<protein>
    <submittedName>
        <fullName evidence="3">Transcriptional regulator</fullName>
    </submittedName>
</protein>
<dbReference type="EMBL" id="AOMA01000089">
    <property type="protein sequence ID" value="EMA38954.1"/>
    <property type="molecule type" value="Genomic_DNA"/>
</dbReference>
<feature type="domain" description="HVO-A0261-like N-terminal" evidence="2">
    <location>
        <begin position="14"/>
        <end position="97"/>
    </location>
</feature>
<evidence type="ECO:0000313" key="4">
    <source>
        <dbReference type="Proteomes" id="UP000011607"/>
    </source>
</evidence>
<sequence length="265" mass="28713">MTTSGDEETVPGLETLATLTRSPVRLCVLESLLERGPATASDLEPHVDASRRTVSRSLSALDEQQLAISEGRTYRATTYAELVADDVFSLLERLERGHEFATFLEAFPTEEIGLTASEIASADGTTTCRRSADPHAPVSHVIDVLEGTRRVRVLAPIASPLYVRPLVACVRDGATVEAVVDADAYDSFCSKLRGGVRVAATLGDISLAVHDDVSFGLLECDERVVLGAYEDGILQATFETDDERIRDAGQDVYDRYRTAANHVVD</sequence>
<evidence type="ECO:0000313" key="3">
    <source>
        <dbReference type="EMBL" id="EMA38954.1"/>
    </source>
</evidence>
<proteinExistence type="predicted"/>
<gene>
    <name evidence="3" type="ORF">C446_09188</name>
</gene>
<dbReference type="SUPFAM" id="SSF46785">
    <property type="entry name" value="Winged helix' DNA-binding domain"/>
    <property type="match status" value="1"/>
</dbReference>
<dbReference type="AlphaFoldDB" id="M0M2X0"/>
<dbReference type="STRING" id="1227454.C446_09188"/>
<comment type="caution">
    <text evidence="3">The sequence shown here is derived from an EMBL/GenBank/DDBJ whole genome shotgun (WGS) entry which is preliminary data.</text>
</comment>
<dbReference type="Pfam" id="PF08350">
    <property type="entry name" value="FilR1_middle"/>
    <property type="match status" value="1"/>
</dbReference>
<dbReference type="eggNOG" id="arCOG02808">
    <property type="taxonomic scope" value="Archaea"/>
</dbReference>
<dbReference type="InterPro" id="IPR036390">
    <property type="entry name" value="WH_DNA-bd_sf"/>
</dbReference>
<dbReference type="Pfam" id="PF25213">
    <property type="entry name" value="HVO_A0261_N"/>
    <property type="match status" value="1"/>
</dbReference>
<accession>M0M2X0</accession>
<name>M0M2X0_9EURY</name>
<reference evidence="3 4" key="1">
    <citation type="journal article" date="2014" name="PLoS Genet.">
        <title>Phylogenetically driven sequencing of extremely halophilic archaea reveals strategies for static and dynamic osmo-response.</title>
        <authorList>
            <person name="Becker E.A."/>
            <person name="Seitzer P.M."/>
            <person name="Tritt A."/>
            <person name="Larsen D."/>
            <person name="Krusor M."/>
            <person name="Yao A.I."/>
            <person name="Wu D."/>
            <person name="Madern D."/>
            <person name="Eisen J.A."/>
            <person name="Darling A.E."/>
            <person name="Facciotti M.T."/>
        </authorList>
    </citation>
    <scope>NUCLEOTIDE SEQUENCE [LARGE SCALE GENOMIC DNA]</scope>
    <source>
        <strain evidence="3 4">JCM 10879</strain>
    </source>
</reference>
<dbReference type="InterPro" id="IPR057527">
    <property type="entry name" value="HVO_A0261-like_N"/>
</dbReference>
<dbReference type="Proteomes" id="UP000011607">
    <property type="component" value="Unassembled WGS sequence"/>
</dbReference>
<evidence type="ECO:0000259" key="2">
    <source>
        <dbReference type="Pfam" id="PF25213"/>
    </source>
</evidence>
<dbReference type="RefSeq" id="WP_006672759.1">
    <property type="nucleotide sequence ID" value="NZ_AOMA01000089.1"/>
</dbReference>
<dbReference type="InterPro" id="IPR013561">
    <property type="entry name" value="FilR1_middle_dom"/>
</dbReference>
<evidence type="ECO:0000259" key="1">
    <source>
        <dbReference type="Pfam" id="PF08350"/>
    </source>
</evidence>
<dbReference type="Gene3D" id="1.10.10.10">
    <property type="entry name" value="Winged helix-like DNA-binding domain superfamily/Winged helix DNA-binding domain"/>
    <property type="match status" value="1"/>
</dbReference>
<dbReference type="InterPro" id="IPR036388">
    <property type="entry name" value="WH-like_DNA-bd_sf"/>
</dbReference>
<keyword evidence="4" id="KW-1185">Reference proteome</keyword>